<evidence type="ECO:0000313" key="6">
    <source>
        <dbReference type="EMBL" id="SDN34472.1"/>
    </source>
</evidence>
<feature type="domain" description="FAD dependent oxidoreductase" evidence="5">
    <location>
        <begin position="5"/>
        <end position="351"/>
    </location>
</feature>
<sequence length="376" mass="41260">MTKINVIGGGILGASTAFHLAVKGAEVTLIDSSYKGQATNAGAGIIGPWLSQRRNKDWYNMARGGAKFYPELISRLAEYDERNTGYKKVGSIHLHDLDERLEHKYNHAVKRKETAPEIGEISLLDEKETRAFFPQLREGYRSVHITGSARVDGRELKNALLQASVKLGVNIIHGEAELIKEKKEIIGATVNKKHTYYADKTVVTTGAWTKKLLEPLGYKCLVTPQKGQILHMKIEQENDSWPVVMPHSEYYLLHFGGGHVVFGASREDNSGYNTQASVGGQQEIINACLELAPGLKNAEIIETRVGLRPFTPGFLPIFGRIPDTVNGYIGDGLGASGLTAGPYLGRELASLALESETELNPDNYSVDNAVSVWNND</sequence>
<dbReference type="RefSeq" id="WP_090841062.1">
    <property type="nucleotide sequence ID" value="NZ_FNIL01000001.1"/>
</dbReference>
<protein>
    <submittedName>
        <fullName evidence="6">D-amino-acid dehydrogenase</fullName>
    </submittedName>
</protein>
<gene>
    <name evidence="6" type="ORF">SAMN04488053_101541</name>
</gene>
<evidence type="ECO:0000256" key="3">
    <source>
        <dbReference type="ARBA" id="ARBA00022630"/>
    </source>
</evidence>
<evidence type="ECO:0000313" key="7">
    <source>
        <dbReference type="Proteomes" id="UP000198778"/>
    </source>
</evidence>
<dbReference type="GO" id="GO:0005737">
    <property type="term" value="C:cytoplasm"/>
    <property type="evidence" value="ECO:0007669"/>
    <property type="project" value="TreeGrafter"/>
</dbReference>
<evidence type="ECO:0000256" key="1">
    <source>
        <dbReference type="ARBA" id="ARBA00001974"/>
    </source>
</evidence>
<organism evidence="6 7">
    <name type="scientific">Alkalicoccus daliensis</name>
    <dbReference type="NCBI Taxonomy" id="745820"/>
    <lineage>
        <taxon>Bacteria</taxon>
        <taxon>Bacillati</taxon>
        <taxon>Bacillota</taxon>
        <taxon>Bacilli</taxon>
        <taxon>Bacillales</taxon>
        <taxon>Bacillaceae</taxon>
        <taxon>Alkalicoccus</taxon>
    </lineage>
</organism>
<reference evidence="7" key="1">
    <citation type="submission" date="2016-10" db="EMBL/GenBank/DDBJ databases">
        <authorList>
            <person name="Varghese N."/>
            <person name="Submissions S."/>
        </authorList>
    </citation>
    <scope>NUCLEOTIDE SEQUENCE [LARGE SCALE GENOMIC DNA]</scope>
    <source>
        <strain evidence="7">CGMCC 1.10369</strain>
    </source>
</reference>
<dbReference type="EMBL" id="FNIL01000001">
    <property type="protein sequence ID" value="SDN34472.1"/>
    <property type="molecule type" value="Genomic_DNA"/>
</dbReference>
<dbReference type="AlphaFoldDB" id="A0A1H0ALM3"/>
<dbReference type="Pfam" id="PF01266">
    <property type="entry name" value="DAO"/>
    <property type="match status" value="1"/>
</dbReference>
<dbReference type="Gene3D" id="3.50.50.60">
    <property type="entry name" value="FAD/NAD(P)-binding domain"/>
    <property type="match status" value="1"/>
</dbReference>
<evidence type="ECO:0000256" key="2">
    <source>
        <dbReference type="ARBA" id="ARBA00009410"/>
    </source>
</evidence>
<dbReference type="Proteomes" id="UP000198778">
    <property type="component" value="Unassembled WGS sequence"/>
</dbReference>
<keyword evidence="4" id="KW-0560">Oxidoreductase</keyword>
<accession>A0A1H0ALM3</accession>
<proteinExistence type="inferred from homology"/>
<dbReference type="GO" id="GO:0016491">
    <property type="term" value="F:oxidoreductase activity"/>
    <property type="evidence" value="ECO:0007669"/>
    <property type="project" value="UniProtKB-KW"/>
</dbReference>
<dbReference type="Gene3D" id="3.30.9.10">
    <property type="entry name" value="D-Amino Acid Oxidase, subunit A, domain 2"/>
    <property type="match status" value="1"/>
</dbReference>
<dbReference type="InterPro" id="IPR006076">
    <property type="entry name" value="FAD-dep_OxRdtase"/>
</dbReference>
<dbReference type="SUPFAM" id="SSF54373">
    <property type="entry name" value="FAD-linked reductases, C-terminal domain"/>
    <property type="match status" value="1"/>
</dbReference>
<dbReference type="PANTHER" id="PTHR13847">
    <property type="entry name" value="SARCOSINE DEHYDROGENASE-RELATED"/>
    <property type="match status" value="1"/>
</dbReference>
<name>A0A1H0ALM3_9BACI</name>
<evidence type="ECO:0000256" key="4">
    <source>
        <dbReference type="ARBA" id="ARBA00023002"/>
    </source>
</evidence>
<dbReference type="InterPro" id="IPR036188">
    <property type="entry name" value="FAD/NAD-bd_sf"/>
</dbReference>
<comment type="cofactor">
    <cofactor evidence="1">
        <name>FAD</name>
        <dbReference type="ChEBI" id="CHEBI:57692"/>
    </cofactor>
</comment>
<comment type="similarity">
    <text evidence="2">Belongs to the DadA oxidoreductase family.</text>
</comment>
<dbReference type="OrthoDB" id="9805337at2"/>
<dbReference type="STRING" id="745820.SAMN04488053_101541"/>
<dbReference type="SUPFAM" id="SSF51905">
    <property type="entry name" value="FAD/NAD(P)-binding domain"/>
    <property type="match status" value="1"/>
</dbReference>
<keyword evidence="3" id="KW-0285">Flavoprotein</keyword>
<evidence type="ECO:0000259" key="5">
    <source>
        <dbReference type="Pfam" id="PF01266"/>
    </source>
</evidence>
<dbReference type="PANTHER" id="PTHR13847:SF286">
    <property type="entry name" value="D-AMINO ACID DEHYDROGENASE"/>
    <property type="match status" value="1"/>
</dbReference>
<keyword evidence="7" id="KW-1185">Reference proteome</keyword>